<dbReference type="Gene3D" id="3.40.50.12780">
    <property type="entry name" value="N-terminal domain of ligase-like"/>
    <property type="match status" value="1"/>
</dbReference>
<dbReference type="KEGG" id="goe:100899078"/>
<gene>
    <name evidence="6" type="primary">LOC100899078</name>
</gene>
<dbReference type="InterPro" id="IPR045851">
    <property type="entry name" value="AMP-bd_C_sf"/>
</dbReference>
<feature type="domain" description="AMP-binding enzyme C-terminal" evidence="4">
    <location>
        <begin position="443"/>
        <end position="519"/>
    </location>
</feature>
<dbReference type="GeneID" id="100899078"/>
<evidence type="ECO:0000259" key="3">
    <source>
        <dbReference type="Pfam" id="PF00501"/>
    </source>
</evidence>
<evidence type="ECO:0000313" key="5">
    <source>
        <dbReference type="Proteomes" id="UP000694867"/>
    </source>
</evidence>
<dbReference type="PANTHER" id="PTHR24096:SF422">
    <property type="entry name" value="BCDNA.GH02901"/>
    <property type="match status" value="1"/>
</dbReference>
<accession>A0AAJ6VYJ4</accession>
<evidence type="ECO:0000259" key="4">
    <source>
        <dbReference type="Pfam" id="PF13193"/>
    </source>
</evidence>
<keyword evidence="2" id="KW-0576">Peroxisome</keyword>
<dbReference type="Proteomes" id="UP000694867">
    <property type="component" value="Unplaced"/>
</dbReference>
<evidence type="ECO:0000313" key="6">
    <source>
        <dbReference type="RefSeq" id="XP_003743762.2"/>
    </source>
</evidence>
<reference evidence="6" key="1">
    <citation type="submission" date="2025-08" db="UniProtKB">
        <authorList>
            <consortium name="RefSeq"/>
        </authorList>
    </citation>
    <scope>IDENTIFICATION</scope>
</reference>
<feature type="domain" description="AMP-dependent synthetase/ligase" evidence="3">
    <location>
        <begin position="32"/>
        <end position="391"/>
    </location>
</feature>
<dbReference type="PANTHER" id="PTHR24096">
    <property type="entry name" value="LONG-CHAIN-FATTY-ACID--COA LIGASE"/>
    <property type="match status" value="1"/>
</dbReference>
<dbReference type="GO" id="GO:0005777">
    <property type="term" value="C:peroxisome"/>
    <property type="evidence" value="ECO:0007669"/>
    <property type="project" value="UniProtKB-SubCell"/>
</dbReference>
<dbReference type="SUPFAM" id="SSF56801">
    <property type="entry name" value="Acetyl-CoA synthetase-like"/>
    <property type="match status" value="1"/>
</dbReference>
<dbReference type="InterPro" id="IPR025110">
    <property type="entry name" value="AMP-bd_C"/>
</dbReference>
<name>A0AAJ6VYJ4_9ACAR</name>
<dbReference type="InterPro" id="IPR000873">
    <property type="entry name" value="AMP-dep_synth/lig_dom"/>
</dbReference>
<comment type="subcellular location">
    <subcellularLocation>
        <location evidence="1">Peroxisome</location>
    </subcellularLocation>
</comment>
<dbReference type="InterPro" id="IPR042099">
    <property type="entry name" value="ANL_N_sf"/>
</dbReference>
<dbReference type="Gene3D" id="3.30.300.30">
    <property type="match status" value="1"/>
</dbReference>
<dbReference type="AlphaFoldDB" id="A0AAJ6VYJ4"/>
<dbReference type="RefSeq" id="XP_003743762.2">
    <property type="nucleotide sequence ID" value="XM_003743714.2"/>
</dbReference>
<proteinExistence type="predicted"/>
<keyword evidence="5" id="KW-1185">Reference proteome</keyword>
<protein>
    <submittedName>
        <fullName evidence="6">Luciferin 4-monooxygenase</fullName>
    </submittedName>
</protein>
<dbReference type="Pfam" id="PF00501">
    <property type="entry name" value="AMP-binding"/>
    <property type="match status" value="1"/>
</dbReference>
<dbReference type="GO" id="GO:0016405">
    <property type="term" value="F:CoA-ligase activity"/>
    <property type="evidence" value="ECO:0007669"/>
    <property type="project" value="TreeGrafter"/>
</dbReference>
<dbReference type="Pfam" id="PF13193">
    <property type="entry name" value="AMP-binding_C"/>
    <property type="match status" value="1"/>
</dbReference>
<organism evidence="5 6">
    <name type="scientific">Galendromus occidentalis</name>
    <name type="common">western predatory mite</name>
    <dbReference type="NCBI Taxonomy" id="34638"/>
    <lineage>
        <taxon>Eukaryota</taxon>
        <taxon>Metazoa</taxon>
        <taxon>Ecdysozoa</taxon>
        <taxon>Arthropoda</taxon>
        <taxon>Chelicerata</taxon>
        <taxon>Arachnida</taxon>
        <taxon>Acari</taxon>
        <taxon>Parasitiformes</taxon>
        <taxon>Mesostigmata</taxon>
        <taxon>Gamasina</taxon>
        <taxon>Phytoseioidea</taxon>
        <taxon>Phytoseiidae</taxon>
        <taxon>Typhlodrominae</taxon>
        <taxon>Galendromus</taxon>
    </lineage>
</organism>
<evidence type="ECO:0000256" key="2">
    <source>
        <dbReference type="ARBA" id="ARBA00023140"/>
    </source>
</evidence>
<sequence length="537" mass="59868">MANPNSYYPRVNFKPEPNVFEFMRKRCIDFWNEVAVIDAETGREWTFASVLSRVCQLRDFLRRNGVCTGDRVAVYAFNSLESYASVWALASLPAQVVLIRPIFKYREVSSILEISKCPVVITDRAHLNTVLGIQRAVSSLQTILLTDDSDTPIPSIAKLFMTSPDAFSYPDPETHDHSDDTAFMIPTSGTAGNSKLVEHTHRSFLSSFYVTAPHVRMLHNHDVVLMSSSISHVTGLWALGGCMHQGIKCVVPRLASLPTFELFRDTCDRFKVSTFLTFPTVFRNILLTATGNPVASVTNIMCGGSRSPPGLGELLRRWFPNLCHVRQLLGQTEVMVYVSITPENETDLQTIGHPPSNCAIRIQNMDTGEENGAGEIGEIVVQSPCLMKGYFQNPDETRAAFTEDGWMRTGDLGYLDPERRRFCFVNRIQEVITCKDNRLYPGELERVLAEHPAVADAAVIGIPHADLGEAPAALIELRPSVQASEVLRAELGNLIEIQFAPYKRLSGGVHFVESLPRTDLNKVVRRKLKDLLPNGIF</sequence>
<evidence type="ECO:0000256" key="1">
    <source>
        <dbReference type="ARBA" id="ARBA00004275"/>
    </source>
</evidence>